<feature type="binding site" evidence="3">
    <location>
        <position position="167"/>
    </location>
    <ligand>
        <name>Mn(2+)</name>
        <dbReference type="ChEBI" id="CHEBI:29035"/>
        <label>2</label>
    </ligand>
</feature>
<dbReference type="Gene3D" id="3.40.630.10">
    <property type="entry name" value="Zn peptidases"/>
    <property type="match status" value="1"/>
</dbReference>
<dbReference type="GO" id="GO:0016787">
    <property type="term" value="F:hydrolase activity"/>
    <property type="evidence" value="ECO:0007669"/>
    <property type="project" value="UniProtKB-KW"/>
</dbReference>
<evidence type="ECO:0000259" key="4">
    <source>
        <dbReference type="Pfam" id="PF07687"/>
    </source>
</evidence>
<evidence type="ECO:0000256" key="1">
    <source>
        <dbReference type="ARBA" id="ARBA00006153"/>
    </source>
</evidence>
<dbReference type="AlphaFoldDB" id="A0AAU7K4W3"/>
<feature type="binding site" evidence="3">
    <location>
        <position position="366"/>
    </location>
    <ligand>
        <name>Mn(2+)</name>
        <dbReference type="ChEBI" id="CHEBI:29035"/>
        <label>2</label>
    </ligand>
</feature>
<evidence type="ECO:0000313" key="5">
    <source>
        <dbReference type="EMBL" id="XBO47737.1"/>
    </source>
</evidence>
<keyword evidence="3" id="KW-0464">Manganese</keyword>
<keyword evidence="2" id="KW-0378">Hydrolase</keyword>
<evidence type="ECO:0000256" key="2">
    <source>
        <dbReference type="ARBA" id="ARBA00022801"/>
    </source>
</evidence>
<dbReference type="CDD" id="cd03886">
    <property type="entry name" value="M20_Acy1"/>
    <property type="match status" value="1"/>
</dbReference>
<sequence>MIKNKVQELAAHIFNDVVAYRQHIHANPELSFKEFETSLFIKDKLKKWGIEYTDCANTGVVGLIKGNLPSDKVIALRADMDALPIHEANDKPYRSKNHGVMHACGHDVHTSSLLGTAYILNQMKDDFGGTIKLIFQPAEELLPGGASIMIKEGVLENPKPHHIVGQHVMPLIDAGKVGFRSGIYMASTDELYVTVTGKGGHGAQPHQNIDPVVIASHIIIALQQIVSRNADPRIPSVLSFGKVTANGATNIIPNEVKIEGTFRTLDENWRDEAHKRMKKMAEGIAESMGGSCDFDIHRGYPFLINEEKLTANARAFAEEFLGKENVVDLDIWMAAEDFSFYSQVTDACFYRLGTGNATKDTQYSVHTPRFDVDEDALKISTGLMAYIALKQLGN</sequence>
<dbReference type="RefSeq" id="WP_406825142.1">
    <property type="nucleotide sequence ID" value="NZ_CP157485.1"/>
</dbReference>
<dbReference type="FunFam" id="3.30.70.360:FF:000014">
    <property type="entry name" value="N-acyl-L-amino acid amidohydrolase"/>
    <property type="match status" value="1"/>
</dbReference>
<keyword evidence="3" id="KW-0479">Metal-binding</keyword>
<gene>
    <name evidence="5" type="ORF">ABEG20_20825</name>
</gene>
<reference evidence="5" key="1">
    <citation type="submission" date="2024-05" db="EMBL/GenBank/DDBJ databases">
        <authorList>
            <person name="Kim S."/>
            <person name="Heo J."/>
            <person name="Choi H."/>
            <person name="Choi Y."/>
            <person name="Kwon S.-W."/>
            <person name="Kim Y."/>
        </authorList>
    </citation>
    <scope>NUCLEOTIDE SEQUENCE</scope>
    <source>
        <strain evidence="5">KACC 23697</strain>
    </source>
</reference>
<dbReference type="InterPro" id="IPR002933">
    <property type="entry name" value="Peptidase_M20"/>
</dbReference>
<dbReference type="PANTHER" id="PTHR11014:SF63">
    <property type="entry name" value="METALLOPEPTIDASE, PUTATIVE (AFU_ORTHOLOGUE AFUA_6G09600)-RELATED"/>
    <property type="match status" value="1"/>
</dbReference>
<dbReference type="EMBL" id="CP157485">
    <property type="protein sequence ID" value="XBO47737.1"/>
    <property type="molecule type" value="Genomic_DNA"/>
</dbReference>
<dbReference type="InterPro" id="IPR017439">
    <property type="entry name" value="Amidohydrolase"/>
</dbReference>
<feature type="binding site" evidence="3">
    <location>
        <position position="104"/>
    </location>
    <ligand>
        <name>Mn(2+)</name>
        <dbReference type="ChEBI" id="CHEBI:29035"/>
        <label>2</label>
    </ligand>
</feature>
<dbReference type="Pfam" id="PF01546">
    <property type="entry name" value="Peptidase_M20"/>
    <property type="match status" value="1"/>
</dbReference>
<feature type="domain" description="Peptidase M20 dimerisation" evidence="4">
    <location>
        <begin position="192"/>
        <end position="283"/>
    </location>
</feature>
<protein>
    <submittedName>
        <fullName evidence="5">M20 family metallopeptidase</fullName>
    </submittedName>
</protein>
<accession>A0AAU7K4W3</accession>
<dbReference type="NCBIfam" id="TIGR01891">
    <property type="entry name" value="amidohydrolases"/>
    <property type="match status" value="1"/>
</dbReference>
<dbReference type="PANTHER" id="PTHR11014">
    <property type="entry name" value="PEPTIDASE M20 FAMILY MEMBER"/>
    <property type="match status" value="1"/>
</dbReference>
<dbReference type="Pfam" id="PF07687">
    <property type="entry name" value="M20_dimer"/>
    <property type="match status" value="1"/>
</dbReference>
<dbReference type="GO" id="GO:0046872">
    <property type="term" value="F:metal ion binding"/>
    <property type="evidence" value="ECO:0007669"/>
    <property type="project" value="UniProtKB-KW"/>
</dbReference>
<comment type="similarity">
    <text evidence="1">Belongs to the peptidase M20 family.</text>
</comment>
<dbReference type="SUPFAM" id="SSF53187">
    <property type="entry name" value="Zn-dependent exopeptidases"/>
    <property type="match status" value="1"/>
</dbReference>
<comment type="cofactor">
    <cofactor evidence="3">
        <name>Mn(2+)</name>
        <dbReference type="ChEBI" id="CHEBI:29035"/>
    </cofactor>
    <text evidence="3">The Mn(2+) ion enhances activity.</text>
</comment>
<dbReference type="PIRSF" id="PIRSF005962">
    <property type="entry name" value="Pept_M20D_amidohydro"/>
    <property type="match status" value="1"/>
</dbReference>
<name>A0AAU7K4W3_9SPHI</name>
<evidence type="ECO:0000256" key="3">
    <source>
        <dbReference type="PIRSR" id="PIRSR005962-1"/>
    </source>
</evidence>
<dbReference type="Gene3D" id="3.30.70.360">
    <property type="match status" value="1"/>
</dbReference>
<dbReference type="InterPro" id="IPR011650">
    <property type="entry name" value="Peptidase_M20_dimer"/>
</dbReference>
<proteinExistence type="inferred from homology"/>
<dbReference type="InterPro" id="IPR036264">
    <property type="entry name" value="Bact_exopeptidase_dim_dom"/>
</dbReference>
<feature type="binding site" evidence="3">
    <location>
        <position position="140"/>
    </location>
    <ligand>
        <name>Mn(2+)</name>
        <dbReference type="ChEBI" id="CHEBI:29035"/>
        <label>2</label>
    </ligand>
</feature>
<dbReference type="SUPFAM" id="SSF55031">
    <property type="entry name" value="Bacterial exopeptidase dimerisation domain"/>
    <property type="match status" value="1"/>
</dbReference>
<feature type="binding site" evidence="3">
    <location>
        <position position="106"/>
    </location>
    <ligand>
        <name>Mn(2+)</name>
        <dbReference type="ChEBI" id="CHEBI:29035"/>
        <label>2</label>
    </ligand>
</feature>
<organism evidence="5">
    <name type="scientific">Pedobacter sp. KACC 23697</name>
    <dbReference type="NCBI Taxonomy" id="3149230"/>
    <lineage>
        <taxon>Bacteria</taxon>
        <taxon>Pseudomonadati</taxon>
        <taxon>Bacteroidota</taxon>
        <taxon>Sphingobacteriia</taxon>
        <taxon>Sphingobacteriales</taxon>
        <taxon>Sphingobacteriaceae</taxon>
        <taxon>Pedobacter</taxon>
    </lineage>
</organism>